<dbReference type="NCBIfam" id="NF011650">
    <property type="entry name" value="PRK15068.1"/>
    <property type="match status" value="1"/>
</dbReference>
<dbReference type="GO" id="GO:0002098">
    <property type="term" value="P:tRNA wobble uridine modification"/>
    <property type="evidence" value="ECO:0007669"/>
    <property type="project" value="InterPro"/>
</dbReference>
<dbReference type="Pfam" id="PF08003">
    <property type="entry name" value="Methyltransf_9"/>
    <property type="match status" value="1"/>
</dbReference>
<dbReference type="NCBIfam" id="TIGR00452">
    <property type="entry name" value="tRNA 5-methoxyuridine(34)/uridine 5-oxyacetic acid(34) synthase CmoB"/>
    <property type="match status" value="1"/>
</dbReference>
<gene>
    <name evidence="3" type="primary">cmoB_2</name>
    <name evidence="3" type="ORF">SV7mr_33600</name>
</gene>
<dbReference type="InterPro" id="IPR027555">
    <property type="entry name" value="Mo5U34_MeTrfas-like"/>
</dbReference>
<dbReference type="GO" id="GO:0032259">
    <property type="term" value="P:methylation"/>
    <property type="evidence" value="ECO:0007669"/>
    <property type="project" value="UniProtKB-KW"/>
</dbReference>
<dbReference type="AlphaFoldDB" id="A0A517SXR2"/>
<dbReference type="PANTHER" id="PTHR43464">
    <property type="entry name" value="METHYLTRANSFERASE"/>
    <property type="match status" value="1"/>
</dbReference>
<protein>
    <submittedName>
        <fullName evidence="3">tRNA (Mo5U34)-methyltransferase</fullName>
        <ecNumber evidence="3">2.1.1.-</ecNumber>
    </submittedName>
</protein>
<dbReference type="RefSeq" id="WP_145274113.1">
    <property type="nucleotide sequence ID" value="NZ_CP036272.1"/>
</dbReference>
<keyword evidence="2" id="KW-0819">tRNA processing</keyword>
<dbReference type="Gene3D" id="3.40.50.150">
    <property type="entry name" value="Vaccinia Virus protein VP39"/>
    <property type="match status" value="1"/>
</dbReference>
<dbReference type="HAMAP" id="MF_01590">
    <property type="entry name" value="tRNA_carboxymethyltr_CmoB"/>
    <property type="match status" value="1"/>
</dbReference>
<name>A0A517SXR2_9BACT</name>
<dbReference type="InterPro" id="IPR010017">
    <property type="entry name" value="CmoB"/>
</dbReference>
<dbReference type="CDD" id="cd02440">
    <property type="entry name" value="AdoMet_MTases"/>
    <property type="match status" value="1"/>
</dbReference>
<evidence type="ECO:0000313" key="4">
    <source>
        <dbReference type="Proteomes" id="UP000315003"/>
    </source>
</evidence>
<sequence>MSNRNIQHLGSGSEESPKEAWIDRSDLFRYLETQGQDKLAEAIRQASARRLQVGNRRELQMWSDAIKQLPAPETATLEFQTDVAVKPLTLNADDGIDATETLHKSLMQFHPWRKGPLHFFGLHIDTEWRSDWKWERINECVNFTGKTVLDVGCGNGYYGWRMLGAGASFVLGLDPILRYLMQFEVFHRYAAKPTNEPVYVPSHHVVPMIDTELPERCPFFDIVVSAGVLYHRTSPIDHLRSLHGMLKPGGQVVLETLIIDGTEDEVLVPEDRYARMRNVWFLPSIKMLERWLRRTGYQNITVADVNDTSTQEQRSTPWMTFQSLADFLDPNDPAMTIEGYSAPRRALLIATK</sequence>
<dbReference type="SUPFAM" id="SSF53335">
    <property type="entry name" value="S-adenosyl-L-methionine-dependent methyltransferases"/>
    <property type="match status" value="1"/>
</dbReference>
<reference evidence="3 4" key="1">
    <citation type="submission" date="2019-02" db="EMBL/GenBank/DDBJ databases">
        <title>Deep-cultivation of Planctomycetes and their phenomic and genomic characterization uncovers novel biology.</title>
        <authorList>
            <person name="Wiegand S."/>
            <person name="Jogler M."/>
            <person name="Boedeker C."/>
            <person name="Pinto D."/>
            <person name="Vollmers J."/>
            <person name="Rivas-Marin E."/>
            <person name="Kohn T."/>
            <person name="Peeters S.H."/>
            <person name="Heuer A."/>
            <person name="Rast P."/>
            <person name="Oberbeckmann S."/>
            <person name="Bunk B."/>
            <person name="Jeske O."/>
            <person name="Meyerdierks A."/>
            <person name="Storesund J.E."/>
            <person name="Kallscheuer N."/>
            <person name="Luecker S."/>
            <person name="Lage O.M."/>
            <person name="Pohl T."/>
            <person name="Merkel B.J."/>
            <person name="Hornburger P."/>
            <person name="Mueller R.-W."/>
            <person name="Bruemmer F."/>
            <person name="Labrenz M."/>
            <person name="Spormann A.M."/>
            <person name="Op den Camp H."/>
            <person name="Overmann J."/>
            <person name="Amann R."/>
            <person name="Jetten M.S.M."/>
            <person name="Mascher T."/>
            <person name="Medema M.H."/>
            <person name="Devos D.P."/>
            <person name="Kaster A.-K."/>
            <person name="Ovreas L."/>
            <person name="Rohde M."/>
            <person name="Galperin M.Y."/>
            <person name="Jogler C."/>
        </authorList>
    </citation>
    <scope>NUCLEOTIDE SEQUENCE [LARGE SCALE GENOMIC DNA]</scope>
    <source>
        <strain evidence="3 4">SV_7m_r</strain>
    </source>
</reference>
<dbReference type="GO" id="GO:0008168">
    <property type="term" value="F:methyltransferase activity"/>
    <property type="evidence" value="ECO:0007669"/>
    <property type="project" value="UniProtKB-KW"/>
</dbReference>
<keyword evidence="1 3" id="KW-0808">Transferase</keyword>
<dbReference type="Proteomes" id="UP000315003">
    <property type="component" value="Chromosome"/>
</dbReference>
<dbReference type="PANTHER" id="PTHR43464:SF95">
    <property type="entry name" value="TRNA U34 CARBOXYMETHYLTRANSFERASE"/>
    <property type="match status" value="1"/>
</dbReference>
<keyword evidence="4" id="KW-1185">Reference proteome</keyword>
<evidence type="ECO:0000256" key="1">
    <source>
        <dbReference type="ARBA" id="ARBA00022679"/>
    </source>
</evidence>
<dbReference type="EC" id="2.1.1.-" evidence="3"/>
<dbReference type="EMBL" id="CP036272">
    <property type="protein sequence ID" value="QDT60833.1"/>
    <property type="molecule type" value="Genomic_DNA"/>
</dbReference>
<dbReference type="InterPro" id="IPR029063">
    <property type="entry name" value="SAM-dependent_MTases_sf"/>
</dbReference>
<keyword evidence="3" id="KW-0489">Methyltransferase</keyword>
<dbReference type="OrthoDB" id="9791837at2"/>
<accession>A0A517SXR2</accession>
<dbReference type="GO" id="GO:0016765">
    <property type="term" value="F:transferase activity, transferring alkyl or aryl (other than methyl) groups"/>
    <property type="evidence" value="ECO:0007669"/>
    <property type="project" value="InterPro"/>
</dbReference>
<organism evidence="3 4">
    <name type="scientific">Stieleria bergensis</name>
    <dbReference type="NCBI Taxonomy" id="2528025"/>
    <lineage>
        <taxon>Bacteria</taxon>
        <taxon>Pseudomonadati</taxon>
        <taxon>Planctomycetota</taxon>
        <taxon>Planctomycetia</taxon>
        <taxon>Pirellulales</taxon>
        <taxon>Pirellulaceae</taxon>
        <taxon>Stieleria</taxon>
    </lineage>
</organism>
<evidence type="ECO:0000256" key="2">
    <source>
        <dbReference type="ARBA" id="ARBA00022694"/>
    </source>
</evidence>
<evidence type="ECO:0000313" key="3">
    <source>
        <dbReference type="EMBL" id="QDT60833.1"/>
    </source>
</evidence>
<proteinExistence type="inferred from homology"/>